<evidence type="ECO:0000313" key="3">
    <source>
        <dbReference type="Proteomes" id="UP001597343"/>
    </source>
</evidence>
<dbReference type="CDD" id="cd00093">
    <property type="entry name" value="HTH_XRE"/>
    <property type="match status" value="1"/>
</dbReference>
<dbReference type="Gene3D" id="1.10.260.40">
    <property type="entry name" value="lambda repressor-like DNA-binding domains"/>
    <property type="match status" value="1"/>
</dbReference>
<comment type="caution">
    <text evidence="2">The sequence shown here is derived from an EMBL/GenBank/DDBJ whole genome shotgun (WGS) entry which is preliminary data.</text>
</comment>
<evidence type="ECO:0000313" key="2">
    <source>
        <dbReference type="EMBL" id="MFD2171277.1"/>
    </source>
</evidence>
<dbReference type="InterPro" id="IPR010982">
    <property type="entry name" value="Lambda_DNA-bd_dom_sf"/>
</dbReference>
<dbReference type="Proteomes" id="UP001597343">
    <property type="component" value="Unassembled WGS sequence"/>
</dbReference>
<proteinExistence type="predicted"/>
<dbReference type="EMBL" id="JBHUIO010000009">
    <property type="protein sequence ID" value="MFD2171277.1"/>
    <property type="molecule type" value="Genomic_DNA"/>
</dbReference>
<gene>
    <name evidence="2" type="ORF">ACFSOY_15010</name>
</gene>
<accession>A0ABW4ZZ84</accession>
<keyword evidence="3" id="KW-1185">Reference proteome</keyword>
<dbReference type="RefSeq" id="WP_386047949.1">
    <property type="nucleotide sequence ID" value="NZ_JBHUIO010000009.1"/>
</dbReference>
<feature type="domain" description="HTH cro/C1-type" evidence="1">
    <location>
        <begin position="7"/>
        <end position="61"/>
    </location>
</feature>
<dbReference type="SUPFAM" id="SSF47413">
    <property type="entry name" value="lambda repressor-like DNA-binding domains"/>
    <property type="match status" value="1"/>
</dbReference>
<dbReference type="PROSITE" id="PS50943">
    <property type="entry name" value="HTH_CROC1"/>
    <property type="match status" value="1"/>
</dbReference>
<dbReference type="SMART" id="SM00530">
    <property type="entry name" value="HTH_XRE"/>
    <property type="match status" value="1"/>
</dbReference>
<reference evidence="3" key="1">
    <citation type="journal article" date="2019" name="Int. J. Syst. Evol. Microbiol.">
        <title>The Global Catalogue of Microorganisms (GCM) 10K type strain sequencing project: providing services to taxonomists for standard genome sequencing and annotation.</title>
        <authorList>
            <consortium name="The Broad Institute Genomics Platform"/>
            <consortium name="The Broad Institute Genome Sequencing Center for Infectious Disease"/>
            <person name="Wu L."/>
            <person name="Ma J."/>
        </authorList>
    </citation>
    <scope>NUCLEOTIDE SEQUENCE [LARGE SCALE GENOMIC DNA]</scope>
    <source>
        <strain evidence="3">CGMCC 1.13574</strain>
    </source>
</reference>
<dbReference type="Pfam" id="PF01381">
    <property type="entry name" value="HTH_3"/>
    <property type="match status" value="1"/>
</dbReference>
<organism evidence="2 3">
    <name type="scientific">Tumebacillus lipolyticus</name>
    <dbReference type="NCBI Taxonomy" id="1280370"/>
    <lineage>
        <taxon>Bacteria</taxon>
        <taxon>Bacillati</taxon>
        <taxon>Bacillota</taxon>
        <taxon>Bacilli</taxon>
        <taxon>Bacillales</taxon>
        <taxon>Alicyclobacillaceae</taxon>
        <taxon>Tumebacillus</taxon>
    </lineage>
</organism>
<sequence length="67" mass="7576">MNGKQTFEQLLKEKNLNLQKVSEETGVSTLALEFLLQNQHLPKPHIAQKLAKLLGLKVGDIWPELGR</sequence>
<protein>
    <submittedName>
        <fullName evidence="2">Helix-turn-helix domain-containing protein</fullName>
    </submittedName>
</protein>
<name>A0ABW4ZZ84_9BACL</name>
<evidence type="ECO:0000259" key="1">
    <source>
        <dbReference type="PROSITE" id="PS50943"/>
    </source>
</evidence>
<dbReference type="InterPro" id="IPR001387">
    <property type="entry name" value="Cro/C1-type_HTH"/>
</dbReference>